<proteinExistence type="predicted"/>
<dbReference type="EMBL" id="MPUH01000053">
    <property type="protein sequence ID" value="OMJ92874.1"/>
    <property type="molecule type" value="Genomic_DNA"/>
</dbReference>
<keyword evidence="2" id="KW-0040">ANK repeat</keyword>
<keyword evidence="1" id="KW-0677">Repeat</keyword>
<name>A0A1R2CV47_9CILI</name>
<evidence type="ECO:0000256" key="1">
    <source>
        <dbReference type="ARBA" id="ARBA00022737"/>
    </source>
</evidence>
<dbReference type="SMART" id="SM00248">
    <property type="entry name" value="ANK"/>
    <property type="match status" value="5"/>
</dbReference>
<evidence type="ECO:0000313" key="4">
    <source>
        <dbReference type="Proteomes" id="UP000187209"/>
    </source>
</evidence>
<dbReference type="PANTHER" id="PTHR24188:SF29">
    <property type="entry name" value="GH09064P"/>
    <property type="match status" value="1"/>
</dbReference>
<evidence type="ECO:0000313" key="3">
    <source>
        <dbReference type="EMBL" id="OMJ92874.1"/>
    </source>
</evidence>
<dbReference type="PANTHER" id="PTHR24188">
    <property type="entry name" value="ANKYRIN REPEAT PROTEIN"/>
    <property type="match status" value="1"/>
</dbReference>
<protein>
    <submittedName>
        <fullName evidence="3">Uncharacterized protein</fullName>
    </submittedName>
</protein>
<evidence type="ECO:0000256" key="2">
    <source>
        <dbReference type="ARBA" id="ARBA00023043"/>
    </source>
</evidence>
<dbReference type="OrthoDB" id="319065at2759"/>
<reference evidence="3 4" key="1">
    <citation type="submission" date="2016-11" db="EMBL/GenBank/DDBJ databases">
        <title>The macronuclear genome of Stentor coeruleus: a giant cell with tiny introns.</title>
        <authorList>
            <person name="Slabodnick M."/>
            <person name="Ruby J.G."/>
            <person name="Reiff S.B."/>
            <person name="Swart E.C."/>
            <person name="Gosai S."/>
            <person name="Prabakaran S."/>
            <person name="Witkowska E."/>
            <person name="Larue G.E."/>
            <person name="Fisher S."/>
            <person name="Freeman R.M."/>
            <person name="Gunawardena J."/>
            <person name="Chu W."/>
            <person name="Stover N.A."/>
            <person name="Gregory B.D."/>
            <person name="Nowacki M."/>
            <person name="Derisi J."/>
            <person name="Roy S.W."/>
            <person name="Marshall W.F."/>
            <person name="Sood P."/>
        </authorList>
    </citation>
    <scope>NUCLEOTIDE SEQUENCE [LARGE SCALE GENOMIC DNA]</scope>
    <source>
        <strain evidence="3">WM001</strain>
    </source>
</reference>
<dbReference type="Proteomes" id="UP000187209">
    <property type="component" value="Unassembled WGS sequence"/>
</dbReference>
<gene>
    <name evidence="3" type="ORF">SteCoe_4329</name>
</gene>
<accession>A0A1R2CV47</accession>
<organism evidence="3 4">
    <name type="scientific">Stentor coeruleus</name>
    <dbReference type="NCBI Taxonomy" id="5963"/>
    <lineage>
        <taxon>Eukaryota</taxon>
        <taxon>Sar</taxon>
        <taxon>Alveolata</taxon>
        <taxon>Ciliophora</taxon>
        <taxon>Postciliodesmatophora</taxon>
        <taxon>Heterotrichea</taxon>
        <taxon>Heterotrichida</taxon>
        <taxon>Stentoridae</taxon>
        <taxon>Stentor</taxon>
    </lineage>
</organism>
<sequence length="367" mass="42022">MGCCTSTKNTSPSFMYCKKLQEAIERNNIKALNEIHKTFSHEENKTVIDEPFITIHELNMSPLAYALWVGRLNAFLHLHKKMGASLVSMENLFVQQGKTPLEILCLNGNLEVLQYYLPVFLSCSHPEVAPPLDDSVSVDFQKSTLVETKLNHTYTPIHLACEHGNIHIIDFVFKYFKGKPIIPQILDLDFQDESSGENCALIACRKGNYPMVKFLNEVCGANFRVLNKRYENAVLITAAASKRRPTHNYYDVFVYLIDVVKLDITYMHEEVMLLLEDRTMIRFFESKLQKKGITSLKNTVEKKYEISRPSIPVSKEELIIEEQGDNFQLRKAIDDLDDNTQSVLSSIQPEDFRPITPFLSTMTLDGK</sequence>
<dbReference type="InterPro" id="IPR036770">
    <property type="entry name" value="Ankyrin_rpt-contain_sf"/>
</dbReference>
<keyword evidence="4" id="KW-1185">Reference proteome</keyword>
<dbReference type="SUPFAM" id="SSF48403">
    <property type="entry name" value="Ankyrin repeat"/>
    <property type="match status" value="1"/>
</dbReference>
<dbReference type="InterPro" id="IPR002110">
    <property type="entry name" value="Ankyrin_rpt"/>
</dbReference>
<comment type="caution">
    <text evidence="3">The sequence shown here is derived from an EMBL/GenBank/DDBJ whole genome shotgun (WGS) entry which is preliminary data.</text>
</comment>
<dbReference type="AlphaFoldDB" id="A0A1R2CV47"/>
<dbReference type="Gene3D" id="1.25.40.20">
    <property type="entry name" value="Ankyrin repeat-containing domain"/>
    <property type="match status" value="1"/>
</dbReference>